<dbReference type="CDD" id="cd11292">
    <property type="entry name" value="gelsolin_S3_like"/>
    <property type="match status" value="1"/>
</dbReference>
<dbReference type="OrthoDB" id="6375767at2759"/>
<keyword evidence="5" id="KW-0117">Actin capping</keyword>
<dbReference type="GO" id="GO:0008154">
    <property type="term" value="P:actin polymerization or depolymerization"/>
    <property type="evidence" value="ECO:0007669"/>
    <property type="project" value="TreeGrafter"/>
</dbReference>
<dbReference type="GO" id="GO:0002102">
    <property type="term" value="C:podosome"/>
    <property type="evidence" value="ECO:0007669"/>
    <property type="project" value="UniProtKB-SubCell"/>
</dbReference>
<comment type="caution">
    <text evidence="15">The sequence shown here is derived from an EMBL/GenBank/DDBJ whole genome shotgun (WGS) entry which is preliminary data.</text>
</comment>
<accession>A0A553R8P3</accession>
<keyword evidence="12" id="KW-0966">Cell projection</keyword>
<dbReference type="PANTHER" id="PTHR11977:SF78">
    <property type="entry name" value="SCINDERIN"/>
    <property type="match status" value="1"/>
</dbReference>
<feature type="domain" description="Gelsolin-like" evidence="14">
    <location>
        <begin position="374"/>
        <end position="449"/>
    </location>
</feature>
<evidence type="ECO:0000313" key="15">
    <source>
        <dbReference type="EMBL" id="TRY98539.1"/>
    </source>
</evidence>
<evidence type="ECO:0000256" key="4">
    <source>
        <dbReference type="ARBA" id="ARBA00014288"/>
    </source>
</evidence>
<evidence type="ECO:0000256" key="13">
    <source>
        <dbReference type="ARBA" id="ARBA00030694"/>
    </source>
</evidence>
<keyword evidence="7" id="KW-0677">Repeat</keyword>
<dbReference type="InterPro" id="IPR029006">
    <property type="entry name" value="ADF-H/Gelsolin-like_dom_sf"/>
</dbReference>
<feature type="domain" description="Gelsolin-like" evidence="14">
    <location>
        <begin position="26"/>
        <end position="105"/>
    </location>
</feature>
<protein>
    <recommendedName>
        <fullName evidence="4">Scinderin</fullName>
    </recommendedName>
    <alternativeName>
        <fullName evidence="13">Adseverin</fullName>
    </alternativeName>
</protein>
<evidence type="ECO:0000256" key="11">
    <source>
        <dbReference type="ARBA" id="ARBA00023212"/>
    </source>
</evidence>
<keyword evidence="9" id="KW-0965">Cell junction</keyword>
<dbReference type="InterPro" id="IPR036180">
    <property type="entry name" value="Gelsolin-like_dom_sf"/>
</dbReference>
<evidence type="ECO:0000256" key="8">
    <source>
        <dbReference type="ARBA" id="ARBA00022837"/>
    </source>
</evidence>
<evidence type="ECO:0000256" key="12">
    <source>
        <dbReference type="ARBA" id="ARBA00023273"/>
    </source>
</evidence>
<proteinExistence type="inferred from homology"/>
<dbReference type="CDD" id="cd11288">
    <property type="entry name" value="gelsolin_S5_like"/>
    <property type="match status" value="1"/>
</dbReference>
<sequence length="696" mass="77866">MGLHHKEFLRAGQQNGLQIWRIEKLELVPVPENLHGGFYTGDAYLVLYTIKGQDSSSYDLHFWLGDHCTQDERTAAAIFSMQMDDYLGGKPVQYRETQGSESTKFTSYFKGGIKYKAGGVASGFHHVVTNDLSASRLLHIKGRRTVRAIEVPLSWASFNKGDCFIADLGAIIYQWCGSKCNKFERLKAAQVATGIRDNERNGRAQLVVDSEDETVSDATGKMQVSLISNENPFKQSDLLTEECFILDHGQNKMIFVWKGRNANPNERKEAMNTATSFIKQMGYPEKTQIQVLPEGGETPIFKQFFSSWKEKDQAEGLGRIHVTERIAKIQQVEFDASQLHSSQQMAAQFNMVDDGSGKTQIWRVECATTSGDTKVSVDPDTYGQFYGGDCYIILYTYTKGEIIYTWQGSSSTIDELTASAFLTVELDRSLGGNAVQVRVTQGKEPPHLLSLFKDKPLIVYQNGTSRKDGQAPSPPTQLFQVRKNLGTITRISEVDAKASSLNSNDAYLLKLPQGEGYIWNGKGAKEEEEKGAKYMSKKLKCKTKTIIEGKEPEDFWMALGGKTEYQTSKLLESSTTAHPPRLFACSNKTGKFIIEEVPGEFNQDDLAEDDVMLLDVWETVFIWIGKEANEVERTESEKSAKSYIETDPSGRDRGTPLVVVKQGYEPPTFTGWFLGWDASRWDSDLIARAVNSLSVV</sequence>
<dbReference type="FunFam" id="3.40.20.10:FF:000004">
    <property type="entry name" value="Gelsolin"/>
    <property type="match status" value="1"/>
</dbReference>
<evidence type="ECO:0000256" key="2">
    <source>
        <dbReference type="ARBA" id="ARBA00004245"/>
    </source>
</evidence>
<evidence type="ECO:0000313" key="16">
    <source>
        <dbReference type="Proteomes" id="UP000316079"/>
    </source>
</evidence>
<dbReference type="PRINTS" id="PR00597">
    <property type="entry name" value="GELSOLIN"/>
</dbReference>
<dbReference type="GO" id="GO:0030031">
    <property type="term" value="P:cell projection assembly"/>
    <property type="evidence" value="ECO:0007669"/>
    <property type="project" value="TreeGrafter"/>
</dbReference>
<dbReference type="Proteomes" id="UP000316079">
    <property type="component" value="Unassembled WGS sequence"/>
</dbReference>
<feature type="domain" description="Gelsolin-like" evidence="14">
    <location>
        <begin position="594"/>
        <end position="669"/>
    </location>
</feature>
<dbReference type="STRING" id="623744.A0A553R8P3"/>
<organism evidence="15 16">
    <name type="scientific">Danionella cerebrum</name>
    <dbReference type="NCBI Taxonomy" id="2873325"/>
    <lineage>
        <taxon>Eukaryota</taxon>
        <taxon>Metazoa</taxon>
        <taxon>Chordata</taxon>
        <taxon>Craniata</taxon>
        <taxon>Vertebrata</taxon>
        <taxon>Euteleostomi</taxon>
        <taxon>Actinopterygii</taxon>
        <taxon>Neopterygii</taxon>
        <taxon>Teleostei</taxon>
        <taxon>Ostariophysi</taxon>
        <taxon>Cypriniformes</taxon>
        <taxon>Danionidae</taxon>
        <taxon>Danioninae</taxon>
        <taxon>Danionella</taxon>
    </lineage>
</organism>
<feature type="domain" description="Gelsolin-like" evidence="14">
    <location>
        <begin position="492"/>
        <end position="534"/>
    </location>
</feature>
<dbReference type="PANTHER" id="PTHR11977">
    <property type="entry name" value="VILLIN"/>
    <property type="match status" value="1"/>
</dbReference>
<dbReference type="CDD" id="cd11290">
    <property type="entry name" value="gelsolin_S1_like"/>
    <property type="match status" value="1"/>
</dbReference>
<keyword evidence="6" id="KW-0963">Cytoplasm</keyword>
<dbReference type="SMART" id="SM00262">
    <property type="entry name" value="GEL"/>
    <property type="match status" value="6"/>
</dbReference>
<dbReference type="EMBL" id="SRMA01025158">
    <property type="protein sequence ID" value="TRY98539.1"/>
    <property type="molecule type" value="Genomic_DNA"/>
</dbReference>
<dbReference type="SUPFAM" id="SSF55753">
    <property type="entry name" value="Actin depolymerizing proteins"/>
    <property type="match status" value="5"/>
</dbReference>
<keyword evidence="16" id="KW-1185">Reference proteome</keyword>
<dbReference type="FunFam" id="3.40.20.10:FF:000005">
    <property type="entry name" value="Gelsolin"/>
    <property type="match status" value="1"/>
</dbReference>
<evidence type="ECO:0000256" key="5">
    <source>
        <dbReference type="ARBA" id="ARBA00022467"/>
    </source>
</evidence>
<evidence type="ECO:0000259" key="14">
    <source>
        <dbReference type="Pfam" id="PF00626"/>
    </source>
</evidence>
<dbReference type="InterPro" id="IPR007123">
    <property type="entry name" value="Gelsolin-like_dom"/>
</dbReference>
<keyword evidence="10" id="KW-0009">Actin-binding</keyword>
<dbReference type="Gene3D" id="3.40.20.10">
    <property type="entry name" value="Severin"/>
    <property type="match status" value="6"/>
</dbReference>
<dbReference type="GO" id="GO:0051016">
    <property type="term" value="P:barbed-end actin filament capping"/>
    <property type="evidence" value="ECO:0007669"/>
    <property type="project" value="TreeGrafter"/>
</dbReference>
<evidence type="ECO:0000256" key="1">
    <source>
        <dbReference type="ARBA" id="ARBA00004188"/>
    </source>
</evidence>
<feature type="domain" description="Gelsolin-like" evidence="14">
    <location>
        <begin position="145"/>
        <end position="210"/>
    </location>
</feature>
<dbReference type="GO" id="GO:0005546">
    <property type="term" value="F:phosphatidylinositol-4,5-bisphosphate binding"/>
    <property type="evidence" value="ECO:0007669"/>
    <property type="project" value="TreeGrafter"/>
</dbReference>
<feature type="domain" description="Gelsolin-like" evidence="14">
    <location>
        <begin position="231"/>
        <end position="301"/>
    </location>
</feature>
<dbReference type="FunFam" id="3.40.20.10:FF:000002">
    <property type="entry name" value="Gelsolin"/>
    <property type="match status" value="1"/>
</dbReference>
<comment type="subcellular location">
    <subcellularLocation>
        <location evidence="1">Cell projection</location>
        <location evidence="1">Podosome</location>
    </subcellularLocation>
    <subcellularLocation>
        <location evidence="2">Cytoplasm</location>
        <location evidence="2">Cytoskeleton</location>
    </subcellularLocation>
</comment>
<dbReference type="GO" id="GO:0051014">
    <property type="term" value="P:actin filament severing"/>
    <property type="evidence" value="ECO:0007669"/>
    <property type="project" value="TreeGrafter"/>
</dbReference>
<keyword evidence="11" id="KW-0206">Cytoskeleton</keyword>
<dbReference type="FunFam" id="3.40.20.10:FF:000001">
    <property type="entry name" value="Gelsolin"/>
    <property type="match status" value="1"/>
</dbReference>
<evidence type="ECO:0000256" key="3">
    <source>
        <dbReference type="ARBA" id="ARBA00008418"/>
    </source>
</evidence>
<evidence type="ECO:0000256" key="10">
    <source>
        <dbReference type="ARBA" id="ARBA00023203"/>
    </source>
</evidence>
<keyword evidence="8" id="KW-0106">Calcium</keyword>
<dbReference type="Pfam" id="PF00626">
    <property type="entry name" value="Gelsolin"/>
    <property type="match status" value="6"/>
</dbReference>
<dbReference type="AlphaFoldDB" id="A0A553R8P3"/>
<evidence type="ECO:0000256" key="7">
    <source>
        <dbReference type="ARBA" id="ARBA00022737"/>
    </source>
</evidence>
<dbReference type="CDD" id="cd11293">
    <property type="entry name" value="gelsolin_S4_like"/>
    <property type="match status" value="1"/>
</dbReference>
<dbReference type="GO" id="GO:0007417">
    <property type="term" value="P:central nervous system development"/>
    <property type="evidence" value="ECO:0007669"/>
    <property type="project" value="TreeGrafter"/>
</dbReference>
<dbReference type="CDD" id="cd11289">
    <property type="entry name" value="gelsolin_S2_like"/>
    <property type="match status" value="1"/>
</dbReference>
<gene>
    <name evidence="15" type="ORF">DNTS_025156</name>
</gene>
<dbReference type="GO" id="GO:0051015">
    <property type="term" value="F:actin filament binding"/>
    <property type="evidence" value="ECO:0007669"/>
    <property type="project" value="InterPro"/>
</dbReference>
<evidence type="ECO:0000256" key="9">
    <source>
        <dbReference type="ARBA" id="ARBA00022949"/>
    </source>
</evidence>
<reference evidence="15 16" key="1">
    <citation type="journal article" date="2019" name="Sci. Data">
        <title>Hybrid genome assembly and annotation of Danionella translucida.</title>
        <authorList>
            <person name="Kadobianskyi M."/>
            <person name="Schulze L."/>
            <person name="Schuelke M."/>
            <person name="Judkewitz B."/>
        </authorList>
    </citation>
    <scope>NUCLEOTIDE SEQUENCE [LARGE SCALE GENOMIC DNA]</scope>
    <source>
        <strain evidence="15 16">Bolton</strain>
    </source>
</reference>
<evidence type="ECO:0000256" key="6">
    <source>
        <dbReference type="ARBA" id="ARBA00022490"/>
    </source>
</evidence>
<comment type="similarity">
    <text evidence="3">Belongs to the villin/gelsolin family.</text>
</comment>
<dbReference type="GO" id="GO:0005737">
    <property type="term" value="C:cytoplasm"/>
    <property type="evidence" value="ECO:0007669"/>
    <property type="project" value="TreeGrafter"/>
</dbReference>
<dbReference type="CDD" id="cd11291">
    <property type="entry name" value="gelsolin_S6_like"/>
    <property type="match status" value="1"/>
</dbReference>
<dbReference type="SUPFAM" id="SSF82754">
    <property type="entry name" value="C-terminal, gelsolin-like domain of Sec23/24"/>
    <property type="match status" value="1"/>
</dbReference>
<dbReference type="InterPro" id="IPR007122">
    <property type="entry name" value="Villin/Gelsolin"/>
</dbReference>
<name>A0A553R8P3_9TELE</name>